<evidence type="ECO:0000313" key="6">
    <source>
        <dbReference type="Proteomes" id="UP000030765"/>
    </source>
</evidence>
<dbReference type="GO" id="GO:0000132">
    <property type="term" value="P:establishment of mitotic spindle orientation"/>
    <property type="evidence" value="ECO:0007669"/>
    <property type="project" value="TreeGrafter"/>
</dbReference>
<evidence type="ECO:0000256" key="2">
    <source>
        <dbReference type="ARBA" id="ARBA00022490"/>
    </source>
</evidence>
<dbReference type="PANTHER" id="PTHR45954:SF1">
    <property type="entry name" value="LD33695P"/>
    <property type="match status" value="1"/>
</dbReference>
<dbReference type="Proteomes" id="UP000030765">
    <property type="component" value="Unassembled WGS sequence"/>
</dbReference>
<proteinExistence type="predicted"/>
<dbReference type="EMBL" id="KE525271">
    <property type="protein sequence ID" value="KFB44181.1"/>
    <property type="molecule type" value="Genomic_DNA"/>
</dbReference>
<dbReference type="AlphaFoldDB" id="A0A084W1T7"/>
<dbReference type="PANTHER" id="PTHR45954">
    <property type="entry name" value="LD33695P"/>
    <property type="match status" value="1"/>
</dbReference>
<dbReference type="InterPro" id="IPR019734">
    <property type="entry name" value="TPR_rpt"/>
</dbReference>
<reference evidence="4 6" key="1">
    <citation type="journal article" date="2014" name="BMC Genomics">
        <title>Genome sequence of Anopheles sinensis provides insight into genetics basis of mosquito competence for malaria parasites.</title>
        <authorList>
            <person name="Zhou D."/>
            <person name="Zhang D."/>
            <person name="Ding G."/>
            <person name="Shi L."/>
            <person name="Hou Q."/>
            <person name="Ye Y."/>
            <person name="Xu Y."/>
            <person name="Zhou H."/>
            <person name="Xiong C."/>
            <person name="Li S."/>
            <person name="Yu J."/>
            <person name="Hong S."/>
            <person name="Yu X."/>
            <person name="Zou P."/>
            <person name="Chen C."/>
            <person name="Chang X."/>
            <person name="Wang W."/>
            <person name="Lv Y."/>
            <person name="Sun Y."/>
            <person name="Ma L."/>
            <person name="Shen B."/>
            <person name="Zhu C."/>
        </authorList>
    </citation>
    <scope>NUCLEOTIDE SEQUENCE [LARGE SCALE GENOMIC DNA]</scope>
</reference>
<dbReference type="OMA" id="YYEMSEF"/>
<dbReference type="InterPro" id="IPR011990">
    <property type="entry name" value="TPR-like_helical_dom_sf"/>
</dbReference>
<dbReference type="STRING" id="74873.A0A084W1T7"/>
<dbReference type="OrthoDB" id="286233at2759"/>
<keyword evidence="2" id="KW-0963">Cytoplasm</keyword>
<accession>A0A084W1T7</accession>
<dbReference type="VEuPathDB" id="VectorBase:ASIS022730"/>
<sequence>MRELGDRGAQGRACGNLGNTYYLLGEFETAIEHHQERLRIAREFGDKAAERRANSNLGNSHIFLGQFEQAANHYK</sequence>
<keyword evidence="3" id="KW-0677">Repeat</keyword>
<dbReference type="Gene3D" id="1.25.40.10">
    <property type="entry name" value="Tetratricopeptide repeat domain"/>
    <property type="match status" value="1"/>
</dbReference>
<dbReference type="GO" id="GO:0005938">
    <property type="term" value="C:cell cortex"/>
    <property type="evidence" value="ECO:0007669"/>
    <property type="project" value="TreeGrafter"/>
</dbReference>
<name>A0A084W1T7_ANOSI</name>
<keyword evidence="6" id="KW-1185">Reference proteome</keyword>
<organism evidence="4">
    <name type="scientific">Anopheles sinensis</name>
    <name type="common">Mosquito</name>
    <dbReference type="NCBI Taxonomy" id="74873"/>
    <lineage>
        <taxon>Eukaryota</taxon>
        <taxon>Metazoa</taxon>
        <taxon>Ecdysozoa</taxon>
        <taxon>Arthropoda</taxon>
        <taxon>Hexapoda</taxon>
        <taxon>Insecta</taxon>
        <taxon>Pterygota</taxon>
        <taxon>Neoptera</taxon>
        <taxon>Endopterygota</taxon>
        <taxon>Diptera</taxon>
        <taxon>Nematocera</taxon>
        <taxon>Culicoidea</taxon>
        <taxon>Culicidae</taxon>
        <taxon>Anophelinae</taxon>
        <taxon>Anopheles</taxon>
    </lineage>
</organism>
<dbReference type="GO" id="GO:0001965">
    <property type="term" value="F:G-protein alpha-subunit binding"/>
    <property type="evidence" value="ECO:0007669"/>
    <property type="project" value="TreeGrafter"/>
</dbReference>
<dbReference type="EMBL" id="ATLV01019451">
    <property type="status" value="NOT_ANNOTATED_CDS"/>
    <property type="molecule type" value="Genomic_DNA"/>
</dbReference>
<dbReference type="EnsemblMetazoa" id="ASIC012026-RA">
    <property type="protein sequence ID" value="ASIC012026-PA"/>
    <property type="gene ID" value="ASIC012026"/>
</dbReference>
<dbReference type="VEuPathDB" id="VectorBase:ASIC012026"/>
<dbReference type="GO" id="GO:0005092">
    <property type="term" value="F:GDP-dissociation inhibitor activity"/>
    <property type="evidence" value="ECO:0007669"/>
    <property type="project" value="TreeGrafter"/>
</dbReference>
<evidence type="ECO:0000313" key="4">
    <source>
        <dbReference type="EMBL" id="KFB44181.1"/>
    </source>
</evidence>
<dbReference type="SUPFAM" id="SSF48452">
    <property type="entry name" value="TPR-like"/>
    <property type="match status" value="1"/>
</dbReference>
<evidence type="ECO:0000313" key="5">
    <source>
        <dbReference type="EnsemblMetazoa" id="ASIC012026-PA"/>
    </source>
</evidence>
<reference evidence="5" key="2">
    <citation type="submission" date="2020-05" db="UniProtKB">
        <authorList>
            <consortium name="EnsemblMetazoa"/>
        </authorList>
    </citation>
    <scope>IDENTIFICATION</scope>
</reference>
<comment type="subcellular location">
    <subcellularLocation>
        <location evidence="1">Cytoplasm</location>
    </subcellularLocation>
</comment>
<dbReference type="Pfam" id="PF13424">
    <property type="entry name" value="TPR_12"/>
    <property type="match status" value="1"/>
</dbReference>
<protein>
    <submittedName>
        <fullName evidence="4">G-protein signaling modulator</fullName>
    </submittedName>
    <submittedName>
        <fullName evidence="5">TPR_REGION domain-containing protein</fullName>
    </submittedName>
</protein>
<dbReference type="InterPro" id="IPR052386">
    <property type="entry name" value="GPSM"/>
</dbReference>
<dbReference type="SMART" id="SM00028">
    <property type="entry name" value="TPR"/>
    <property type="match status" value="1"/>
</dbReference>
<evidence type="ECO:0000256" key="3">
    <source>
        <dbReference type="ARBA" id="ARBA00022737"/>
    </source>
</evidence>
<evidence type="ECO:0000256" key="1">
    <source>
        <dbReference type="ARBA" id="ARBA00004496"/>
    </source>
</evidence>
<gene>
    <name evidence="4" type="ORF">ZHAS_00012026</name>
</gene>